<dbReference type="RefSeq" id="WP_282011866.1">
    <property type="nucleotide sequence ID" value="NZ_OX336137.1"/>
</dbReference>
<protein>
    <submittedName>
        <fullName evidence="2">Uncharacterized protein</fullName>
    </submittedName>
</protein>
<keyword evidence="1" id="KW-0472">Membrane</keyword>
<keyword evidence="1" id="KW-0812">Transmembrane</keyword>
<dbReference type="Proteomes" id="UP001157733">
    <property type="component" value="Chromosome"/>
</dbReference>
<keyword evidence="3" id="KW-1185">Reference proteome</keyword>
<reference evidence="2 3" key="1">
    <citation type="submission" date="2022-09" db="EMBL/GenBank/DDBJ databases">
        <authorList>
            <person name="Kop L."/>
        </authorList>
    </citation>
    <scope>NUCLEOTIDE SEQUENCE [LARGE SCALE GENOMIC DNA]</scope>
    <source>
        <strain evidence="2 3">347</strain>
    </source>
</reference>
<proteinExistence type="predicted"/>
<accession>A0ABN8W5T7</accession>
<keyword evidence="1" id="KW-1133">Transmembrane helix</keyword>
<gene>
    <name evidence="2" type="ORF">NSPWAT_2150</name>
</gene>
<sequence>MADILQWFDSFLSELPPLLQLVFGILGGLGVFKLLTWVAGLFKKEEKNE</sequence>
<name>A0ABN8W5T7_9BACT</name>
<feature type="transmembrane region" description="Helical" evidence="1">
    <location>
        <begin position="20"/>
        <end position="42"/>
    </location>
</feature>
<evidence type="ECO:0000313" key="2">
    <source>
        <dbReference type="EMBL" id="CAI2719006.1"/>
    </source>
</evidence>
<evidence type="ECO:0000313" key="3">
    <source>
        <dbReference type="Proteomes" id="UP001157733"/>
    </source>
</evidence>
<evidence type="ECO:0000256" key="1">
    <source>
        <dbReference type="SAM" id="Phobius"/>
    </source>
</evidence>
<dbReference type="EMBL" id="OX336137">
    <property type="protein sequence ID" value="CAI2719006.1"/>
    <property type="molecule type" value="Genomic_DNA"/>
</dbReference>
<organism evidence="2 3">
    <name type="scientific">Nitrospina watsonii</name>
    <dbReference type="NCBI Taxonomy" id="1323948"/>
    <lineage>
        <taxon>Bacteria</taxon>
        <taxon>Pseudomonadati</taxon>
        <taxon>Nitrospinota/Tectimicrobiota group</taxon>
        <taxon>Nitrospinota</taxon>
        <taxon>Nitrospinia</taxon>
        <taxon>Nitrospinales</taxon>
        <taxon>Nitrospinaceae</taxon>
        <taxon>Nitrospina</taxon>
    </lineage>
</organism>